<keyword evidence="5" id="KW-1185">Reference proteome</keyword>
<dbReference type="InterPro" id="IPR042099">
    <property type="entry name" value="ANL_N_sf"/>
</dbReference>
<proteinExistence type="predicted"/>
<evidence type="ECO:0000313" key="4">
    <source>
        <dbReference type="EMBL" id="CAG8674792.1"/>
    </source>
</evidence>
<dbReference type="EMBL" id="CAJVPZ010016628">
    <property type="protein sequence ID" value="CAG8674792.1"/>
    <property type="molecule type" value="Genomic_DNA"/>
</dbReference>
<dbReference type="PANTHER" id="PTHR43272:SF33">
    <property type="entry name" value="AMP-BINDING DOMAIN-CONTAINING PROTEIN-RELATED"/>
    <property type="match status" value="1"/>
</dbReference>
<dbReference type="Pfam" id="PF00501">
    <property type="entry name" value="AMP-binding"/>
    <property type="match status" value="1"/>
</dbReference>
<protein>
    <submittedName>
        <fullName evidence="4">20069_t:CDS:1</fullName>
    </submittedName>
</protein>
<evidence type="ECO:0000259" key="3">
    <source>
        <dbReference type="Pfam" id="PF00501"/>
    </source>
</evidence>
<dbReference type="GO" id="GO:0004467">
    <property type="term" value="F:long-chain fatty acid-CoA ligase activity"/>
    <property type="evidence" value="ECO:0007669"/>
    <property type="project" value="TreeGrafter"/>
</dbReference>
<dbReference type="GO" id="GO:0005783">
    <property type="term" value="C:endoplasmic reticulum"/>
    <property type="evidence" value="ECO:0007669"/>
    <property type="project" value="TreeGrafter"/>
</dbReference>
<gene>
    <name evidence="4" type="ORF">RFULGI_LOCUS9375</name>
</gene>
<name>A0A9N9EFI1_9GLOM</name>
<dbReference type="OrthoDB" id="1700726at2759"/>
<evidence type="ECO:0000256" key="2">
    <source>
        <dbReference type="ARBA" id="ARBA00022840"/>
    </source>
</evidence>
<dbReference type="Gene3D" id="3.40.50.12780">
    <property type="entry name" value="N-terminal domain of ligase-like"/>
    <property type="match status" value="1"/>
</dbReference>
<dbReference type="PANTHER" id="PTHR43272">
    <property type="entry name" value="LONG-CHAIN-FATTY-ACID--COA LIGASE"/>
    <property type="match status" value="1"/>
</dbReference>
<organism evidence="4 5">
    <name type="scientific">Racocetra fulgida</name>
    <dbReference type="NCBI Taxonomy" id="60492"/>
    <lineage>
        <taxon>Eukaryota</taxon>
        <taxon>Fungi</taxon>
        <taxon>Fungi incertae sedis</taxon>
        <taxon>Mucoromycota</taxon>
        <taxon>Glomeromycotina</taxon>
        <taxon>Glomeromycetes</taxon>
        <taxon>Diversisporales</taxon>
        <taxon>Gigasporaceae</taxon>
        <taxon>Racocetra</taxon>
    </lineage>
</organism>
<comment type="caution">
    <text evidence="4">The sequence shown here is derived from an EMBL/GenBank/DDBJ whole genome shotgun (WGS) entry which is preliminary data.</text>
</comment>
<accession>A0A9N9EFI1</accession>
<dbReference type="SUPFAM" id="SSF56801">
    <property type="entry name" value="Acetyl-CoA synthetase-like"/>
    <property type="match status" value="1"/>
</dbReference>
<evidence type="ECO:0000256" key="1">
    <source>
        <dbReference type="ARBA" id="ARBA00022741"/>
    </source>
</evidence>
<evidence type="ECO:0000313" key="5">
    <source>
        <dbReference type="Proteomes" id="UP000789396"/>
    </source>
</evidence>
<sequence>VRQFDEQTGKFGDYIWQTFDQVDKRITNFGSGLLHLKLNIIKDGQAEKFIVGICSINRPEYMLNLSKKLPALKAIITIDPLNGPAGESLLSEASRKNILLYEFSQIENHSNLLAALCTVYYENEEPPGSRIISYLPLAHIFGILMEGLAIRIGCSIGYYSGDQNRLLEDVQVLQPISFPSVPRIFNRLYLSIRAATIDAPGEEGEMARRAYQKKLAHFTKTGELKYEEWDKLAEKKELEQEFLRVTSRHLMLGRRHQDVGEIDDRGCLKIIDRVKNIFKLAQGEYIAPDKIENVYLKDLLISQIFVYGDGRQSSLVAIVIPDQGNFISWANQIVGGLDYQTLVKNDTVVNELLKRLNIHGKNNGLKGFEQIKAVHLDTTAFSIENGLLTPT</sequence>
<feature type="non-terminal residue" evidence="4">
    <location>
        <position position="1"/>
    </location>
</feature>
<feature type="non-terminal residue" evidence="4">
    <location>
        <position position="391"/>
    </location>
</feature>
<feature type="domain" description="AMP-dependent synthetase/ligase" evidence="3">
    <location>
        <begin position="109"/>
        <end position="197"/>
    </location>
</feature>
<dbReference type="Proteomes" id="UP000789396">
    <property type="component" value="Unassembled WGS sequence"/>
</dbReference>
<dbReference type="GO" id="GO:0005524">
    <property type="term" value="F:ATP binding"/>
    <property type="evidence" value="ECO:0007669"/>
    <property type="project" value="UniProtKB-KW"/>
</dbReference>
<dbReference type="InterPro" id="IPR000873">
    <property type="entry name" value="AMP-dep_synth/lig_dom"/>
</dbReference>
<keyword evidence="1" id="KW-0547">Nucleotide-binding</keyword>
<reference evidence="4" key="1">
    <citation type="submission" date="2021-06" db="EMBL/GenBank/DDBJ databases">
        <authorList>
            <person name="Kallberg Y."/>
            <person name="Tangrot J."/>
            <person name="Rosling A."/>
        </authorList>
    </citation>
    <scope>NUCLEOTIDE SEQUENCE</scope>
    <source>
        <strain evidence="4">IN212</strain>
    </source>
</reference>
<keyword evidence="2" id="KW-0067">ATP-binding</keyword>
<dbReference type="AlphaFoldDB" id="A0A9N9EFI1"/>
<dbReference type="GO" id="GO:0016020">
    <property type="term" value="C:membrane"/>
    <property type="evidence" value="ECO:0007669"/>
    <property type="project" value="TreeGrafter"/>
</dbReference>